<dbReference type="Pfam" id="PF13505">
    <property type="entry name" value="OMP_b-brl"/>
    <property type="match status" value="1"/>
</dbReference>
<comment type="similarity">
    <text evidence="4">Belongs to the Omp25/RopB family.</text>
</comment>
<organism evidence="7 8">
    <name type="scientific">Sphingomonas psychrolutea</name>
    <dbReference type="NCBI Taxonomy" id="1259676"/>
    <lineage>
        <taxon>Bacteria</taxon>
        <taxon>Pseudomonadati</taxon>
        <taxon>Pseudomonadota</taxon>
        <taxon>Alphaproteobacteria</taxon>
        <taxon>Sphingomonadales</taxon>
        <taxon>Sphingomonadaceae</taxon>
        <taxon>Sphingomonas</taxon>
    </lineage>
</organism>
<evidence type="ECO:0000256" key="1">
    <source>
        <dbReference type="ARBA" id="ARBA00004370"/>
    </source>
</evidence>
<evidence type="ECO:0000256" key="5">
    <source>
        <dbReference type="SAM" id="SignalP"/>
    </source>
</evidence>
<dbReference type="RefSeq" id="WP_188447357.1">
    <property type="nucleotide sequence ID" value="NZ_BMDW01000012.1"/>
</dbReference>
<dbReference type="EMBL" id="BMDW01000012">
    <property type="protein sequence ID" value="GGA51059.1"/>
    <property type="molecule type" value="Genomic_DNA"/>
</dbReference>
<name>A0ABQ1GWW4_9SPHN</name>
<keyword evidence="2 5" id="KW-0732">Signal</keyword>
<evidence type="ECO:0000256" key="4">
    <source>
        <dbReference type="ARBA" id="ARBA00038306"/>
    </source>
</evidence>
<feature type="domain" description="Outer membrane protein beta-barrel" evidence="6">
    <location>
        <begin position="10"/>
        <end position="225"/>
    </location>
</feature>
<dbReference type="Gene3D" id="2.40.160.20">
    <property type="match status" value="1"/>
</dbReference>
<feature type="chain" id="PRO_5046849026" evidence="5">
    <location>
        <begin position="24"/>
        <end position="225"/>
    </location>
</feature>
<dbReference type="PANTHER" id="PTHR34001">
    <property type="entry name" value="BLL7405 PROTEIN"/>
    <property type="match status" value="1"/>
</dbReference>
<dbReference type="Proteomes" id="UP000618591">
    <property type="component" value="Unassembled WGS sequence"/>
</dbReference>
<dbReference type="InterPro" id="IPR051692">
    <property type="entry name" value="OMP-like"/>
</dbReference>
<dbReference type="SUPFAM" id="SSF56925">
    <property type="entry name" value="OMPA-like"/>
    <property type="match status" value="1"/>
</dbReference>
<dbReference type="InterPro" id="IPR027385">
    <property type="entry name" value="Beta-barrel_OMP"/>
</dbReference>
<protein>
    <submittedName>
        <fullName evidence="7">Outer membrane protein</fullName>
    </submittedName>
</protein>
<reference evidence="8" key="1">
    <citation type="journal article" date="2019" name="Int. J. Syst. Evol. Microbiol.">
        <title>The Global Catalogue of Microorganisms (GCM) 10K type strain sequencing project: providing services to taxonomists for standard genome sequencing and annotation.</title>
        <authorList>
            <consortium name="The Broad Institute Genomics Platform"/>
            <consortium name="The Broad Institute Genome Sequencing Center for Infectious Disease"/>
            <person name="Wu L."/>
            <person name="Ma J."/>
        </authorList>
    </citation>
    <scope>NUCLEOTIDE SEQUENCE [LARGE SCALE GENOMIC DNA]</scope>
    <source>
        <strain evidence="8">CGMCC 1.10106</strain>
    </source>
</reference>
<proteinExistence type="inferred from homology"/>
<evidence type="ECO:0000256" key="3">
    <source>
        <dbReference type="ARBA" id="ARBA00023136"/>
    </source>
</evidence>
<keyword evidence="3" id="KW-0472">Membrane</keyword>
<comment type="subcellular location">
    <subcellularLocation>
        <location evidence="1">Membrane</location>
    </subcellularLocation>
</comment>
<keyword evidence="8" id="KW-1185">Reference proteome</keyword>
<evidence type="ECO:0000256" key="2">
    <source>
        <dbReference type="ARBA" id="ARBA00022729"/>
    </source>
</evidence>
<comment type="caution">
    <text evidence="7">The sequence shown here is derived from an EMBL/GenBank/DDBJ whole genome shotgun (WGS) entry which is preliminary data.</text>
</comment>
<evidence type="ECO:0000313" key="7">
    <source>
        <dbReference type="EMBL" id="GGA51059.1"/>
    </source>
</evidence>
<evidence type="ECO:0000259" key="6">
    <source>
        <dbReference type="Pfam" id="PF13505"/>
    </source>
</evidence>
<accession>A0ABQ1GWW4</accession>
<sequence length="225" mass="23703">MRKLTLTAAAATLGLALAAPAFAQDGPPPSRDDRTFTGPRVGVILGYDKLQPGRGPNSDITSDRKASGLTYGGDFGYDVAVNRFVIGAEGEVTGSTGDVSNRPASAAALGYGAVKQGRDLYAGARIGYVVAPSTLIYAKGGYTNARLDLTANDGTTTTGRHYNLDGYRVGAGVEQKIGRTTYAKLEYRYSNYGNARLEYANGTNTNNFSVDTDRHQVVAGVGVRF</sequence>
<gene>
    <name evidence="7" type="primary">ropB</name>
    <name evidence="7" type="ORF">GCM10011395_21770</name>
</gene>
<evidence type="ECO:0000313" key="8">
    <source>
        <dbReference type="Proteomes" id="UP000618591"/>
    </source>
</evidence>
<dbReference type="PANTHER" id="PTHR34001:SF3">
    <property type="entry name" value="BLL7405 PROTEIN"/>
    <property type="match status" value="1"/>
</dbReference>
<dbReference type="InterPro" id="IPR011250">
    <property type="entry name" value="OMP/PagP_B-barrel"/>
</dbReference>
<feature type="signal peptide" evidence="5">
    <location>
        <begin position="1"/>
        <end position="23"/>
    </location>
</feature>